<dbReference type="PANTHER" id="PTHR46481:SF11">
    <property type="entry name" value="ZINC FINGER BED DOMAIN-CONTAINING PROTEIN RICESLEEPER 2-LIKE"/>
    <property type="match status" value="1"/>
</dbReference>
<proteinExistence type="predicted"/>
<name>A0A2G5DLE6_AQUCA</name>
<dbReference type="Proteomes" id="UP000230069">
    <property type="component" value="Unassembled WGS sequence"/>
</dbReference>
<dbReference type="PANTHER" id="PTHR46481">
    <property type="entry name" value="ZINC FINGER BED DOMAIN-CONTAINING PROTEIN 4"/>
    <property type="match status" value="1"/>
</dbReference>
<gene>
    <name evidence="1" type="ORF">AQUCO_01800255v1</name>
</gene>
<dbReference type="OrthoDB" id="1937726at2759"/>
<protein>
    <recommendedName>
        <fullName evidence="3">hAT-like transposase RNase-H fold domain-containing protein</fullName>
    </recommendedName>
</protein>
<dbReference type="InParanoid" id="A0A2G5DLE6"/>
<evidence type="ECO:0008006" key="3">
    <source>
        <dbReference type="Google" id="ProtNLM"/>
    </source>
</evidence>
<accession>A0A2G5DLE6</accession>
<evidence type="ECO:0000313" key="1">
    <source>
        <dbReference type="EMBL" id="PIA44077.1"/>
    </source>
</evidence>
<keyword evidence="2" id="KW-1185">Reference proteome</keyword>
<dbReference type="AlphaFoldDB" id="A0A2G5DLE6"/>
<sequence>MIILHEYPIVMVEHHGFRELCNTLQPLFKTVSRHTITKEIFKIYETEKTKTMDLLAKNQSRIAITTDMWTASNQKRGFMVVTTHFIDDSLNLQSRVVRFICVPCPHTSEALSNALMECLLDWNIDRKLSTLTVVFHVRCSAHILNLIVNDGLDVISAGIKKVRDGVAYWTTTPKREKKFIDVARQLNIESTKKLVLDCKTRWDSTYLMLHTALIYKDVFAHLKKNRDETQYKCLPS</sequence>
<dbReference type="EMBL" id="KZ305035">
    <property type="protein sequence ID" value="PIA44077.1"/>
    <property type="molecule type" value="Genomic_DNA"/>
</dbReference>
<evidence type="ECO:0000313" key="2">
    <source>
        <dbReference type="Proteomes" id="UP000230069"/>
    </source>
</evidence>
<reference evidence="1 2" key="1">
    <citation type="submission" date="2017-09" db="EMBL/GenBank/DDBJ databases">
        <title>WGS assembly of Aquilegia coerulea Goldsmith.</title>
        <authorList>
            <person name="Hodges S."/>
            <person name="Kramer E."/>
            <person name="Nordborg M."/>
            <person name="Tomkins J."/>
            <person name="Borevitz J."/>
            <person name="Derieg N."/>
            <person name="Yan J."/>
            <person name="Mihaltcheva S."/>
            <person name="Hayes R.D."/>
            <person name="Rokhsar D."/>
        </authorList>
    </citation>
    <scope>NUCLEOTIDE SEQUENCE [LARGE SCALE GENOMIC DNA]</scope>
    <source>
        <strain evidence="2">cv. Goldsmith</strain>
    </source>
</reference>
<dbReference type="SUPFAM" id="SSF53098">
    <property type="entry name" value="Ribonuclease H-like"/>
    <property type="match status" value="1"/>
</dbReference>
<organism evidence="1 2">
    <name type="scientific">Aquilegia coerulea</name>
    <name type="common">Rocky mountain columbine</name>
    <dbReference type="NCBI Taxonomy" id="218851"/>
    <lineage>
        <taxon>Eukaryota</taxon>
        <taxon>Viridiplantae</taxon>
        <taxon>Streptophyta</taxon>
        <taxon>Embryophyta</taxon>
        <taxon>Tracheophyta</taxon>
        <taxon>Spermatophyta</taxon>
        <taxon>Magnoliopsida</taxon>
        <taxon>Ranunculales</taxon>
        <taxon>Ranunculaceae</taxon>
        <taxon>Thalictroideae</taxon>
        <taxon>Aquilegia</taxon>
    </lineage>
</organism>
<dbReference type="InterPro" id="IPR052035">
    <property type="entry name" value="ZnF_BED_domain_contain"/>
</dbReference>
<dbReference type="InterPro" id="IPR012337">
    <property type="entry name" value="RNaseH-like_sf"/>
</dbReference>